<dbReference type="GeneID" id="33557747"/>
<evidence type="ECO:0000313" key="2">
    <source>
        <dbReference type="EMBL" id="ORX36699.1"/>
    </source>
</evidence>
<keyword evidence="1" id="KW-0812">Transmembrane</keyword>
<gene>
    <name evidence="2" type="ORF">BD324DRAFT_626864</name>
</gene>
<evidence type="ECO:0000313" key="3">
    <source>
        <dbReference type="Proteomes" id="UP000193218"/>
    </source>
</evidence>
<reference evidence="2 3" key="1">
    <citation type="submission" date="2017-03" db="EMBL/GenBank/DDBJ databases">
        <title>Widespread Adenine N6-methylation of Active Genes in Fungi.</title>
        <authorList>
            <consortium name="DOE Joint Genome Institute"/>
            <person name="Mondo S.J."/>
            <person name="Dannebaum R.O."/>
            <person name="Kuo R.C."/>
            <person name="Louie K.B."/>
            <person name="Bewick A.J."/>
            <person name="Labutti K."/>
            <person name="Haridas S."/>
            <person name="Kuo A."/>
            <person name="Salamov A."/>
            <person name="Ahrendt S.R."/>
            <person name="Lau R."/>
            <person name="Bowen B.P."/>
            <person name="Lipzen A."/>
            <person name="Sullivan W."/>
            <person name="Andreopoulos W.B."/>
            <person name="Clum A."/>
            <person name="Lindquist E."/>
            <person name="Daum C."/>
            <person name="Northen T.R."/>
            <person name="Ramamoorthy G."/>
            <person name="Schmitz R.J."/>
            <person name="Gryganskyi A."/>
            <person name="Culley D."/>
            <person name="Magnuson J."/>
            <person name="James T.Y."/>
            <person name="O'Malley M.A."/>
            <person name="Stajich J.E."/>
            <person name="Spatafora J.W."/>
            <person name="Visel A."/>
            <person name="Grigoriev I.V."/>
        </authorList>
    </citation>
    <scope>NUCLEOTIDE SEQUENCE [LARGE SCALE GENOMIC DNA]</scope>
    <source>
        <strain evidence="2 3">NRRL Y-17943</strain>
    </source>
</reference>
<proteinExistence type="predicted"/>
<keyword evidence="3" id="KW-1185">Reference proteome</keyword>
<name>A0A1Y1UFD7_9TREE</name>
<dbReference type="EMBL" id="NBSH01000007">
    <property type="protein sequence ID" value="ORX36699.1"/>
    <property type="molecule type" value="Genomic_DNA"/>
</dbReference>
<feature type="transmembrane region" description="Helical" evidence="1">
    <location>
        <begin position="362"/>
        <end position="383"/>
    </location>
</feature>
<evidence type="ECO:0000256" key="1">
    <source>
        <dbReference type="SAM" id="Phobius"/>
    </source>
</evidence>
<protein>
    <submittedName>
        <fullName evidence="2">Uncharacterized protein</fullName>
    </submittedName>
</protein>
<dbReference type="Proteomes" id="UP000193218">
    <property type="component" value="Unassembled WGS sequence"/>
</dbReference>
<dbReference type="AlphaFoldDB" id="A0A1Y1UFD7"/>
<accession>A0A1Y1UFD7</accession>
<keyword evidence="1" id="KW-0472">Membrane</keyword>
<organism evidence="2 3">
    <name type="scientific">Kockovaella imperatae</name>
    <dbReference type="NCBI Taxonomy" id="4999"/>
    <lineage>
        <taxon>Eukaryota</taxon>
        <taxon>Fungi</taxon>
        <taxon>Dikarya</taxon>
        <taxon>Basidiomycota</taxon>
        <taxon>Agaricomycotina</taxon>
        <taxon>Tremellomycetes</taxon>
        <taxon>Tremellales</taxon>
        <taxon>Cuniculitremaceae</taxon>
        <taxon>Kockovaella</taxon>
    </lineage>
</organism>
<sequence length="444" mass="47868">MSTITSPQGYTAVSGGYVTLDPTSPLLIFDPPLVPWSYNASLGLPPPSSAWNTSAPASSWKEWENTGLLSGSEIWAFTDTPGSSFTFSFVGSSAYFFGSFANQNTAQQNETLSVTVDNEVMTASNSNSDKASPSALTVSGFGLGQTPEDGYLGYIGQLSNDYHEITLKLNKDWLNLSSIGLNYLSGSSHATPLEEGFSVPYTLPNVTSASGYEVAANGTWLTGTPPSSYQSTWTPGSSLLYNMPPNASFVTFSGYAGPDAGNYSVTLQEVGVTAGEPGTISWYGMATVGMPATTTYTAKRQWREYGSVLYATSLDTLQQYEMIITFLGPDGSRFAVGDFNYNVDQLMIPGSTSGTVLSTNDLIGVIVGVVGFIAIACFVLFCYRQRRRRRLPTIRGPDFYSKNDIPMDRASYWEAAKADVEVNERDEVVLPEVTVARPPPIRNT</sequence>
<keyword evidence="1" id="KW-1133">Transmembrane helix</keyword>
<dbReference type="InParanoid" id="A0A1Y1UFD7"/>
<dbReference type="RefSeq" id="XP_021870768.1">
    <property type="nucleotide sequence ID" value="XM_022015938.1"/>
</dbReference>
<comment type="caution">
    <text evidence="2">The sequence shown here is derived from an EMBL/GenBank/DDBJ whole genome shotgun (WGS) entry which is preliminary data.</text>
</comment>